<protein>
    <submittedName>
        <fullName evidence="2">Uncharacterized protein</fullName>
    </submittedName>
</protein>
<evidence type="ECO:0000313" key="3">
    <source>
        <dbReference type="Proteomes" id="UP001297581"/>
    </source>
</evidence>
<evidence type="ECO:0000313" key="2">
    <source>
        <dbReference type="EMBL" id="MCH4295590.1"/>
    </source>
</evidence>
<comment type="caution">
    <text evidence="2">The sequence shown here is derived from an EMBL/GenBank/DDBJ whole genome shotgun (WGS) entry which is preliminary data.</text>
</comment>
<name>A0AAJ1BIV8_9GAMM</name>
<feature type="compositionally biased region" description="Polar residues" evidence="1">
    <location>
        <begin position="88"/>
        <end position="105"/>
    </location>
</feature>
<reference evidence="2 3" key="1">
    <citation type="submission" date="2022-02" db="EMBL/GenBank/DDBJ databases">
        <title>The genome sequence of Shewanella sp. 3B26.</title>
        <authorList>
            <person name="Du J."/>
        </authorList>
    </citation>
    <scope>NUCLEOTIDE SEQUENCE [LARGE SCALE GENOMIC DNA]</scope>
    <source>
        <strain evidence="2 3">3B26</strain>
    </source>
</reference>
<dbReference type="AlphaFoldDB" id="A0AAJ1BIV8"/>
<proteinExistence type="predicted"/>
<organism evidence="2 3">
    <name type="scientific">Shewanella zhuhaiensis</name>
    <dbReference type="NCBI Taxonomy" id="2919576"/>
    <lineage>
        <taxon>Bacteria</taxon>
        <taxon>Pseudomonadati</taxon>
        <taxon>Pseudomonadota</taxon>
        <taxon>Gammaproteobacteria</taxon>
        <taxon>Alteromonadales</taxon>
        <taxon>Shewanellaceae</taxon>
        <taxon>Shewanella</taxon>
    </lineage>
</organism>
<sequence>MAFIPQRQRSAVNSAPMVTDTPKRIQNKVYRQCALDGFHARIERELSGQSTALVPLYSHHATRQSFYEQGWHAVTPLHLMKAQAKARTASSNTQSHSQSATRTLP</sequence>
<gene>
    <name evidence="2" type="ORF">MJ923_14875</name>
</gene>
<dbReference type="Proteomes" id="UP001297581">
    <property type="component" value="Unassembled WGS sequence"/>
</dbReference>
<accession>A0AAJ1BIV8</accession>
<keyword evidence="3" id="KW-1185">Reference proteome</keyword>
<dbReference type="RefSeq" id="WP_240591773.1">
    <property type="nucleotide sequence ID" value="NZ_JAKUDL010000005.1"/>
</dbReference>
<dbReference type="EMBL" id="JAKUDL010000005">
    <property type="protein sequence ID" value="MCH4295590.1"/>
    <property type="molecule type" value="Genomic_DNA"/>
</dbReference>
<evidence type="ECO:0000256" key="1">
    <source>
        <dbReference type="SAM" id="MobiDB-lite"/>
    </source>
</evidence>
<feature type="region of interest" description="Disordered" evidence="1">
    <location>
        <begin position="82"/>
        <end position="105"/>
    </location>
</feature>